<dbReference type="EMBL" id="LPJR01000077">
    <property type="protein sequence ID" value="KWF20569.1"/>
    <property type="molecule type" value="Genomic_DNA"/>
</dbReference>
<name>A0A132E7X1_9BURK</name>
<dbReference type="SUPFAM" id="SSF53474">
    <property type="entry name" value="alpha/beta-Hydrolases"/>
    <property type="match status" value="1"/>
</dbReference>
<gene>
    <name evidence="2" type="ORF">WT56_29810</name>
</gene>
<dbReference type="Pfam" id="PF00561">
    <property type="entry name" value="Abhydrolase_1"/>
    <property type="match status" value="1"/>
</dbReference>
<organism evidence="2 3">
    <name type="scientific">Burkholderia pseudomultivorans</name>
    <dbReference type="NCBI Taxonomy" id="1207504"/>
    <lineage>
        <taxon>Bacteria</taxon>
        <taxon>Pseudomonadati</taxon>
        <taxon>Pseudomonadota</taxon>
        <taxon>Betaproteobacteria</taxon>
        <taxon>Burkholderiales</taxon>
        <taxon>Burkholderiaceae</taxon>
        <taxon>Burkholderia</taxon>
        <taxon>Burkholderia cepacia complex</taxon>
    </lineage>
</organism>
<dbReference type="RefSeq" id="WP_060246169.1">
    <property type="nucleotide sequence ID" value="NZ_LPJR01000077.1"/>
</dbReference>
<proteinExistence type="predicted"/>
<accession>A0A132E7X1</accession>
<evidence type="ECO:0000313" key="2">
    <source>
        <dbReference type="EMBL" id="KWF20569.1"/>
    </source>
</evidence>
<dbReference type="InterPro" id="IPR000073">
    <property type="entry name" value="AB_hydrolase_1"/>
</dbReference>
<reference evidence="2 3" key="1">
    <citation type="submission" date="2015-11" db="EMBL/GenBank/DDBJ databases">
        <title>Expanding the genomic diversity of Burkholderia species for the development of highly accurate diagnostics.</title>
        <authorList>
            <person name="Sahl J."/>
            <person name="Keim P."/>
            <person name="Wagner D."/>
        </authorList>
    </citation>
    <scope>NUCLEOTIDE SEQUENCE [LARGE SCALE GENOMIC DNA]</scope>
    <source>
        <strain evidence="2 3">MSMB368WGS</strain>
    </source>
</reference>
<dbReference type="GO" id="GO:0016787">
    <property type="term" value="F:hydrolase activity"/>
    <property type="evidence" value="ECO:0007669"/>
    <property type="project" value="UniProtKB-KW"/>
</dbReference>
<protein>
    <submittedName>
        <fullName evidence="2">Alpha/beta hydrolase</fullName>
    </submittedName>
</protein>
<dbReference type="Proteomes" id="UP000062912">
    <property type="component" value="Unassembled WGS sequence"/>
</dbReference>
<dbReference type="InterPro" id="IPR029058">
    <property type="entry name" value="AB_hydrolase_fold"/>
</dbReference>
<dbReference type="Gene3D" id="3.40.50.1820">
    <property type="entry name" value="alpha/beta hydrolase"/>
    <property type="match status" value="1"/>
</dbReference>
<dbReference type="OrthoDB" id="5380819at2"/>
<sequence>MNTRRRIPGLPDPMHFWTGANGVRIAGDAWGDPNGPLVLMLHGVGQTRHAWGGTGKMLGAAGYHAIALDARGHGDSAWAHDGDYSRDAMIRDLQCVIAAVGQRRPVLIGASMGGITSLLAVGENKVDARALVLVDIAVHVEAAGVDRVNGFMSHYAGGFATLDEVAEAINRYRPRPGRPRNLSGLAKNVRIGADGRYYWHWDPKISDRQRDSIARRTTAAQRITIPIMLVRGERSDVLSEDGVRRFKALCPHSEVVSVSKAGHMVAGDRNDTFGLATDAFLRRVAPVAVDVSPMTKLTD</sequence>
<evidence type="ECO:0000313" key="3">
    <source>
        <dbReference type="Proteomes" id="UP000062912"/>
    </source>
</evidence>
<dbReference type="AlphaFoldDB" id="A0A132E7X1"/>
<dbReference type="PANTHER" id="PTHR43194">
    <property type="entry name" value="HYDROLASE ALPHA/BETA FOLD FAMILY"/>
    <property type="match status" value="1"/>
</dbReference>
<dbReference type="InterPro" id="IPR050228">
    <property type="entry name" value="Carboxylesterase_BioH"/>
</dbReference>
<dbReference type="PANTHER" id="PTHR43194:SF2">
    <property type="entry name" value="PEROXISOMAL MEMBRANE PROTEIN LPX1"/>
    <property type="match status" value="1"/>
</dbReference>
<feature type="domain" description="AB hydrolase-1" evidence="1">
    <location>
        <begin position="36"/>
        <end position="265"/>
    </location>
</feature>
<keyword evidence="2" id="KW-0378">Hydrolase</keyword>
<comment type="caution">
    <text evidence="2">The sequence shown here is derived from an EMBL/GenBank/DDBJ whole genome shotgun (WGS) entry which is preliminary data.</text>
</comment>
<evidence type="ECO:0000259" key="1">
    <source>
        <dbReference type="Pfam" id="PF00561"/>
    </source>
</evidence>